<proteinExistence type="predicted"/>
<gene>
    <name evidence="2" type="ORF">SAMN05192539_10883</name>
</gene>
<sequence length="47" mass="4915">MNTEASQRSGSPHETADAGSNLARLTIAQALAGAHSMIVYPQSHHSI</sequence>
<feature type="region of interest" description="Disordered" evidence="1">
    <location>
        <begin position="1"/>
        <end position="21"/>
    </location>
</feature>
<organism evidence="2 3">
    <name type="scientific">Paraburkholderia diazotrophica</name>
    <dbReference type="NCBI Taxonomy" id="667676"/>
    <lineage>
        <taxon>Bacteria</taxon>
        <taxon>Pseudomonadati</taxon>
        <taxon>Pseudomonadota</taxon>
        <taxon>Betaproteobacteria</taxon>
        <taxon>Burkholderiales</taxon>
        <taxon>Burkholderiaceae</taxon>
        <taxon>Paraburkholderia</taxon>
    </lineage>
</organism>
<dbReference type="Proteomes" id="UP000198866">
    <property type="component" value="Unassembled WGS sequence"/>
</dbReference>
<dbReference type="RefSeq" id="WP_177200640.1">
    <property type="nucleotide sequence ID" value="NZ_FNYE01000088.1"/>
</dbReference>
<dbReference type="AlphaFoldDB" id="A0A1H7EQ42"/>
<name>A0A1H7EQ42_9BURK</name>
<evidence type="ECO:0000256" key="1">
    <source>
        <dbReference type="SAM" id="MobiDB-lite"/>
    </source>
</evidence>
<dbReference type="STRING" id="667676.SAMN05192539_10883"/>
<evidence type="ECO:0000313" key="3">
    <source>
        <dbReference type="Proteomes" id="UP000198866"/>
    </source>
</evidence>
<reference evidence="3" key="1">
    <citation type="submission" date="2016-10" db="EMBL/GenBank/DDBJ databases">
        <authorList>
            <person name="Varghese N."/>
            <person name="Submissions S."/>
        </authorList>
    </citation>
    <scope>NUCLEOTIDE SEQUENCE [LARGE SCALE GENOMIC DNA]</scope>
    <source>
        <strain evidence="3">LMG 26031</strain>
    </source>
</reference>
<feature type="compositionally biased region" description="Polar residues" evidence="1">
    <location>
        <begin position="1"/>
        <end position="12"/>
    </location>
</feature>
<evidence type="ECO:0000313" key="2">
    <source>
        <dbReference type="EMBL" id="SEK14142.1"/>
    </source>
</evidence>
<accession>A0A1H7EQ42</accession>
<dbReference type="EMBL" id="FNYE01000088">
    <property type="protein sequence ID" value="SEK14142.1"/>
    <property type="molecule type" value="Genomic_DNA"/>
</dbReference>
<keyword evidence="3" id="KW-1185">Reference proteome</keyword>
<protein>
    <submittedName>
        <fullName evidence="2">Uncharacterized protein</fullName>
    </submittedName>
</protein>